<protein>
    <submittedName>
        <fullName evidence="8">DNA internalization-related competence protein ComEC/Rec2</fullName>
    </submittedName>
</protein>
<reference evidence="8 9" key="1">
    <citation type="submission" date="2024-08" db="EMBL/GenBank/DDBJ databases">
        <title>Pantoea ronii - a newly identified human opportunistic pathogen.</title>
        <authorList>
            <person name="Keidar-Friedman D."/>
            <person name="Sorek N."/>
            <person name="Leshin-Carmel D."/>
            <person name="Tsur A."/>
            <person name="Amsalem M."/>
            <person name="Tolkach D."/>
            <person name="Brosh-Nissimov T."/>
        </authorList>
    </citation>
    <scope>NUCLEOTIDE SEQUENCE [LARGE SCALE GENOMIC DNA]</scope>
    <source>
        <strain evidence="8 9">AA23256</strain>
    </source>
</reference>
<dbReference type="Proteomes" id="UP001611251">
    <property type="component" value="Unassembled WGS sequence"/>
</dbReference>
<dbReference type="Pfam" id="PF00753">
    <property type="entry name" value="Lactamase_B"/>
    <property type="match status" value="1"/>
</dbReference>
<gene>
    <name evidence="8" type="ORF">ABU178_07380</name>
</gene>
<feature type="transmembrane region" description="Helical" evidence="6">
    <location>
        <begin position="225"/>
        <end position="245"/>
    </location>
</feature>
<keyword evidence="2" id="KW-1003">Cell membrane</keyword>
<evidence type="ECO:0000256" key="6">
    <source>
        <dbReference type="SAM" id="Phobius"/>
    </source>
</evidence>
<dbReference type="InterPro" id="IPR035681">
    <property type="entry name" value="ComA-like_MBL"/>
</dbReference>
<organism evidence="8 9">
    <name type="scientific">Pantoea osteomyelitidis</name>
    <dbReference type="NCBI Taxonomy" id="3230026"/>
    <lineage>
        <taxon>Bacteria</taxon>
        <taxon>Pseudomonadati</taxon>
        <taxon>Pseudomonadota</taxon>
        <taxon>Gammaproteobacteria</taxon>
        <taxon>Enterobacterales</taxon>
        <taxon>Erwiniaceae</taxon>
        <taxon>Pantoea</taxon>
    </lineage>
</organism>
<dbReference type="NCBIfam" id="TIGR00361">
    <property type="entry name" value="ComEC_Rec2"/>
    <property type="match status" value="1"/>
</dbReference>
<dbReference type="CDD" id="cd07731">
    <property type="entry name" value="ComA-like_MBL-fold"/>
    <property type="match status" value="1"/>
</dbReference>
<keyword evidence="3 6" id="KW-0812">Transmembrane</keyword>
<dbReference type="InterPro" id="IPR036866">
    <property type="entry name" value="RibonucZ/Hydroxyglut_hydro"/>
</dbReference>
<proteinExistence type="predicted"/>
<dbReference type="EMBL" id="JBGFSN010000004">
    <property type="protein sequence ID" value="MFH8133996.1"/>
    <property type="molecule type" value="Genomic_DNA"/>
</dbReference>
<dbReference type="Pfam" id="PF03772">
    <property type="entry name" value="Competence"/>
    <property type="match status" value="1"/>
</dbReference>
<evidence type="ECO:0000259" key="7">
    <source>
        <dbReference type="SMART" id="SM00849"/>
    </source>
</evidence>
<dbReference type="NCBIfam" id="TIGR00360">
    <property type="entry name" value="ComEC_N-term"/>
    <property type="match status" value="1"/>
</dbReference>
<keyword evidence="9" id="KW-1185">Reference proteome</keyword>
<feature type="domain" description="Metallo-beta-lactamase" evidence="7">
    <location>
        <begin position="506"/>
        <end position="687"/>
    </location>
</feature>
<evidence type="ECO:0000256" key="2">
    <source>
        <dbReference type="ARBA" id="ARBA00022475"/>
    </source>
</evidence>
<keyword evidence="4 6" id="KW-1133">Transmembrane helix</keyword>
<feature type="transmembrane region" description="Helical" evidence="6">
    <location>
        <begin position="307"/>
        <end position="323"/>
    </location>
</feature>
<keyword evidence="5 6" id="KW-0472">Membrane</keyword>
<feature type="transmembrane region" description="Helical" evidence="6">
    <location>
        <begin position="423"/>
        <end position="442"/>
    </location>
</feature>
<evidence type="ECO:0000256" key="4">
    <source>
        <dbReference type="ARBA" id="ARBA00022989"/>
    </source>
</evidence>
<dbReference type="InterPro" id="IPR052159">
    <property type="entry name" value="Competence_DNA_uptake"/>
</dbReference>
<feature type="transmembrane region" description="Helical" evidence="6">
    <location>
        <begin position="395"/>
        <end position="417"/>
    </location>
</feature>
<dbReference type="PANTHER" id="PTHR30619">
    <property type="entry name" value="DNA INTERNALIZATION/COMPETENCE PROTEIN COMEC/REC2"/>
    <property type="match status" value="1"/>
</dbReference>
<feature type="transmembrane region" description="Helical" evidence="6">
    <location>
        <begin position="251"/>
        <end position="277"/>
    </location>
</feature>
<feature type="transmembrane region" description="Helical" evidence="6">
    <location>
        <begin position="330"/>
        <end position="347"/>
    </location>
</feature>
<evidence type="ECO:0000256" key="3">
    <source>
        <dbReference type="ARBA" id="ARBA00022692"/>
    </source>
</evidence>
<accession>A0ABW7PUQ0</accession>
<dbReference type="InterPro" id="IPR025405">
    <property type="entry name" value="DUF4131"/>
</dbReference>
<feature type="transmembrane region" description="Helical" evidence="6">
    <location>
        <begin position="32"/>
        <end position="64"/>
    </location>
</feature>
<evidence type="ECO:0000313" key="8">
    <source>
        <dbReference type="EMBL" id="MFH8133996.1"/>
    </source>
</evidence>
<comment type="caution">
    <text evidence="8">The sequence shown here is derived from an EMBL/GenBank/DDBJ whole genome shotgun (WGS) entry which is preliminary data.</text>
</comment>
<dbReference type="Pfam" id="PF13567">
    <property type="entry name" value="DUF4131"/>
    <property type="match status" value="1"/>
</dbReference>
<feature type="transmembrane region" description="Helical" evidence="6">
    <location>
        <begin position="359"/>
        <end position="383"/>
    </location>
</feature>
<comment type="subcellular location">
    <subcellularLocation>
        <location evidence="1">Cell membrane</location>
        <topology evidence="1">Multi-pass membrane protein</topology>
    </subcellularLocation>
</comment>
<name>A0ABW7PUQ0_9GAMM</name>
<dbReference type="InterPro" id="IPR004797">
    <property type="entry name" value="Competence_ComEC/Rec2"/>
</dbReference>
<dbReference type="SUPFAM" id="SSF56281">
    <property type="entry name" value="Metallo-hydrolase/oxidoreductase"/>
    <property type="match status" value="1"/>
</dbReference>
<dbReference type="InterPro" id="IPR001279">
    <property type="entry name" value="Metallo-B-lactamas"/>
</dbReference>
<dbReference type="RefSeq" id="WP_397215734.1">
    <property type="nucleotide sequence ID" value="NZ_JBGFSN010000004.1"/>
</dbReference>
<evidence type="ECO:0000256" key="5">
    <source>
        <dbReference type="ARBA" id="ARBA00023136"/>
    </source>
</evidence>
<dbReference type="Gene3D" id="3.60.15.10">
    <property type="entry name" value="Ribonuclease Z/Hydroxyacylglutathione hydrolase-like"/>
    <property type="match status" value="1"/>
</dbReference>
<dbReference type="InterPro" id="IPR004477">
    <property type="entry name" value="ComEC_N"/>
</dbReference>
<sequence>MTLTWTGLAALTIVGALPLLFLPNLPGLPLLAGMALIALIVIHLPAASLRLCGYGLLLLVWALADGRQMTDTISVLVAQPQTASVRIDEVQSERQRIKVKLIKVEGRYLFPPLYAWLSLPDEEIDYCPGQRWQMRLRLRALHAQLNEGDFDAQRFALANHTPFQGRILSRQPENAQCNWREQIILHHQKVMQTLPEQGVLNALAFGIRDGLTDETRQLLRETGTAHLMAISGMHIALAASVGWLMLRGVQWFLPVTAIGYLTPLLGSWLTAALYTWLSGTLAPAQRALLALTLWTALRIFGRNLTGWHIWTLCIGLMLFFDPLTVLSDSFWLSALAVGMLLIWYHWFPLPPQYARQRRWMALQLAHLQLGMLLLMAPLQAALFNGISLTSLIANLLAIPVISFITVPLLLLAMLIPVAPVHTLLWWLADRSIALVISGLTALPPGWWRLSEAGLCAAIVWGGMLVWRLGWWRVSPLSCCSLVLALLLWRYQEEKADWRVDMLDVGHGLAVVISQGSEAVIYDTGNRWTKGDAGERIIAPWLQRKGMRIKEVILSHKHLDHTGGMNGLKQVWPFLAVRSALAQPGHLPCYRGTEWKWGMLSFHALWPNMIPTQGNNNDSCVVKVSDGTVTLLLTGDIEREAERKLVAMEKQELHADILQVPHHGSRTSSTPLLQRHVSGSAALASVARYNAWRMPAREVVNNYRKNGYRWSDTGQSGQLSVRIHQGKWRIAGLREQIMPRWYHQWFGVKRDSR</sequence>
<evidence type="ECO:0000313" key="9">
    <source>
        <dbReference type="Proteomes" id="UP001611251"/>
    </source>
</evidence>
<feature type="transmembrane region" description="Helical" evidence="6">
    <location>
        <begin position="472"/>
        <end position="488"/>
    </location>
</feature>
<dbReference type="SMART" id="SM00849">
    <property type="entry name" value="Lactamase_B"/>
    <property type="match status" value="1"/>
</dbReference>
<evidence type="ECO:0000256" key="1">
    <source>
        <dbReference type="ARBA" id="ARBA00004651"/>
    </source>
</evidence>
<dbReference type="PANTHER" id="PTHR30619:SF1">
    <property type="entry name" value="RECOMBINATION PROTEIN 2"/>
    <property type="match status" value="1"/>
</dbReference>